<organism evidence="1 2">
    <name type="scientific">Candidatus Yonathbacteria bacterium RIFCSPLOWO2_01_FULL_47_33b</name>
    <dbReference type="NCBI Taxonomy" id="1802727"/>
    <lineage>
        <taxon>Bacteria</taxon>
        <taxon>Candidatus Yonathiibacteriota</taxon>
    </lineage>
</organism>
<evidence type="ECO:0000313" key="1">
    <source>
        <dbReference type="EMBL" id="OHA83984.1"/>
    </source>
</evidence>
<dbReference type="Proteomes" id="UP000177987">
    <property type="component" value="Unassembled WGS sequence"/>
</dbReference>
<dbReference type="AlphaFoldDB" id="A0A1G2SG98"/>
<proteinExistence type="predicted"/>
<comment type="caution">
    <text evidence="1">The sequence shown here is derived from an EMBL/GenBank/DDBJ whole genome shotgun (WGS) entry which is preliminary data.</text>
</comment>
<accession>A0A1G2SG98</accession>
<name>A0A1G2SG98_9BACT</name>
<dbReference type="EMBL" id="MHUW01000008">
    <property type="protein sequence ID" value="OHA83984.1"/>
    <property type="molecule type" value="Genomic_DNA"/>
</dbReference>
<evidence type="ECO:0000313" key="2">
    <source>
        <dbReference type="Proteomes" id="UP000177987"/>
    </source>
</evidence>
<gene>
    <name evidence="1" type="ORF">A2937_00505</name>
</gene>
<sequence length="105" mass="11542">MKQKKMVLLAGLPAADQGRCQGMIDGVIIHTADDQRATLSFLRRNPEIAVIHVDQFDKDILQKIAGSGYTGKVIPVTNSCKLMRSSSTYIAPRDVPDAVDRELTM</sequence>
<reference evidence="1 2" key="1">
    <citation type="journal article" date="2016" name="Nat. Commun.">
        <title>Thousands of microbial genomes shed light on interconnected biogeochemical processes in an aquifer system.</title>
        <authorList>
            <person name="Anantharaman K."/>
            <person name="Brown C.T."/>
            <person name="Hug L.A."/>
            <person name="Sharon I."/>
            <person name="Castelle C.J."/>
            <person name="Probst A.J."/>
            <person name="Thomas B.C."/>
            <person name="Singh A."/>
            <person name="Wilkins M.J."/>
            <person name="Karaoz U."/>
            <person name="Brodie E.L."/>
            <person name="Williams K.H."/>
            <person name="Hubbard S.S."/>
            <person name="Banfield J.F."/>
        </authorList>
    </citation>
    <scope>NUCLEOTIDE SEQUENCE [LARGE SCALE GENOMIC DNA]</scope>
</reference>
<protein>
    <submittedName>
        <fullName evidence="1">Uncharacterized protein</fullName>
    </submittedName>
</protein>